<protein>
    <submittedName>
        <fullName evidence="5">AraC family transcriptional regulator</fullName>
    </submittedName>
</protein>
<dbReference type="Pfam" id="PF12833">
    <property type="entry name" value="HTH_18"/>
    <property type="match status" value="1"/>
</dbReference>
<dbReference type="InterPro" id="IPR050204">
    <property type="entry name" value="AraC_XylS_family_regulators"/>
</dbReference>
<organism evidence="5">
    <name type="scientific">Herbiconiux sp. A18JL235</name>
    <dbReference type="NCBI Taxonomy" id="3152363"/>
    <lineage>
        <taxon>Bacteria</taxon>
        <taxon>Bacillati</taxon>
        <taxon>Actinomycetota</taxon>
        <taxon>Actinomycetes</taxon>
        <taxon>Micrococcales</taxon>
        <taxon>Microbacteriaceae</taxon>
        <taxon>Herbiconiux</taxon>
    </lineage>
</organism>
<dbReference type="SUPFAM" id="SSF46689">
    <property type="entry name" value="Homeodomain-like"/>
    <property type="match status" value="1"/>
</dbReference>
<name>A0AB39BKX7_9MICO</name>
<dbReference type="PROSITE" id="PS01124">
    <property type="entry name" value="HTH_ARAC_FAMILY_2"/>
    <property type="match status" value="1"/>
</dbReference>
<dbReference type="EMBL" id="CP162511">
    <property type="protein sequence ID" value="XDI07004.1"/>
    <property type="molecule type" value="Genomic_DNA"/>
</dbReference>
<dbReference type="Gene3D" id="1.10.10.60">
    <property type="entry name" value="Homeodomain-like"/>
    <property type="match status" value="1"/>
</dbReference>
<proteinExistence type="predicted"/>
<dbReference type="GO" id="GO:0043565">
    <property type="term" value="F:sequence-specific DNA binding"/>
    <property type="evidence" value="ECO:0007669"/>
    <property type="project" value="InterPro"/>
</dbReference>
<dbReference type="SMART" id="SM00342">
    <property type="entry name" value="HTH_ARAC"/>
    <property type="match status" value="1"/>
</dbReference>
<dbReference type="InterPro" id="IPR018060">
    <property type="entry name" value="HTH_AraC"/>
</dbReference>
<feature type="domain" description="HTH araC/xylS-type" evidence="4">
    <location>
        <begin position="222"/>
        <end position="321"/>
    </location>
</feature>
<evidence type="ECO:0000256" key="1">
    <source>
        <dbReference type="ARBA" id="ARBA00023015"/>
    </source>
</evidence>
<dbReference type="AlphaFoldDB" id="A0AB39BKX7"/>
<keyword evidence="2" id="KW-0238">DNA-binding</keyword>
<reference evidence="5" key="1">
    <citation type="submission" date="2024-05" db="EMBL/GenBank/DDBJ databases">
        <title>Herbiconiux sp. A18JL235.</title>
        <authorList>
            <person name="Zhang G."/>
        </authorList>
    </citation>
    <scope>NUCLEOTIDE SEQUENCE</scope>
    <source>
        <strain evidence="5">A18JL235</strain>
    </source>
</reference>
<keyword evidence="1" id="KW-0805">Transcription regulation</keyword>
<evidence type="ECO:0000256" key="2">
    <source>
        <dbReference type="ARBA" id="ARBA00023125"/>
    </source>
</evidence>
<evidence type="ECO:0000256" key="3">
    <source>
        <dbReference type="ARBA" id="ARBA00023163"/>
    </source>
</evidence>
<dbReference type="PANTHER" id="PTHR46796:SF12">
    <property type="entry name" value="HTH-TYPE DNA-BINDING TRANSCRIPTIONAL ACTIVATOR EUTR"/>
    <property type="match status" value="1"/>
</dbReference>
<dbReference type="PANTHER" id="PTHR46796">
    <property type="entry name" value="HTH-TYPE TRANSCRIPTIONAL ACTIVATOR RHAS-RELATED"/>
    <property type="match status" value="1"/>
</dbReference>
<dbReference type="InterPro" id="IPR035418">
    <property type="entry name" value="AraC-bd_2"/>
</dbReference>
<accession>A0AB39BKX7</accession>
<dbReference type="RefSeq" id="WP_368499380.1">
    <property type="nucleotide sequence ID" value="NZ_CP162511.1"/>
</dbReference>
<evidence type="ECO:0000313" key="5">
    <source>
        <dbReference type="EMBL" id="XDI07004.1"/>
    </source>
</evidence>
<keyword evidence="3" id="KW-0804">Transcription</keyword>
<evidence type="ECO:0000259" key="4">
    <source>
        <dbReference type="PROSITE" id="PS01124"/>
    </source>
</evidence>
<dbReference type="InterPro" id="IPR009057">
    <property type="entry name" value="Homeodomain-like_sf"/>
</dbReference>
<gene>
    <name evidence="5" type="ORF">ABFY20_07865</name>
</gene>
<dbReference type="GO" id="GO:0003700">
    <property type="term" value="F:DNA-binding transcription factor activity"/>
    <property type="evidence" value="ECO:0007669"/>
    <property type="project" value="InterPro"/>
</dbReference>
<dbReference type="Pfam" id="PF14525">
    <property type="entry name" value="AraC_binding_2"/>
    <property type="match status" value="1"/>
</dbReference>
<sequence length="324" mass="34966">MDSVSPLREVRDLSSTSPDVVYREARRLMSDHRMYLPGPVRTMRASIRAARLERSALLSFEYGLATEICSAPLEGYSTVHVPVAGRLLVEHDGVWHRVETDAAAVFSHGSPVRMRWSSDLRLVVARIDQDALLDRLGGMVRLRREPLVFSPFLARSGAGGSVSGAVLAMSGALEGTSAGGPNPGLIGRLEELLISALLLGHRHSYSAALSAPVAAPSPRLVSRAVEHLEADLASPISSAELAAAVGVSERTLYDAFRRSVGTSPQRHLRGLRLDRARRALSDGSCDSVAHAAHSVGLHHLGRFAAQYRERFGESPHETLRGSPR</sequence>